<keyword evidence="3" id="KW-1185">Reference proteome</keyword>
<evidence type="ECO:0000313" key="2">
    <source>
        <dbReference type="EMBL" id="ELY57519.1"/>
    </source>
</evidence>
<accession>L9X6Y2</accession>
<proteinExistence type="predicted"/>
<evidence type="ECO:0000259" key="1">
    <source>
        <dbReference type="Pfam" id="PF24035"/>
    </source>
</evidence>
<comment type="caution">
    <text evidence="2">The sequence shown here is derived from an EMBL/GenBank/DDBJ whole genome shotgun (WGS) entry which is preliminary data.</text>
</comment>
<evidence type="ECO:0000313" key="3">
    <source>
        <dbReference type="Proteomes" id="UP000011602"/>
    </source>
</evidence>
<dbReference type="RefSeq" id="WP_007259006.1">
    <property type="nucleotide sequence ID" value="NZ_AOHZ01000041.1"/>
</dbReference>
<dbReference type="EMBL" id="AOHZ01000041">
    <property type="protein sequence ID" value="ELY57519.1"/>
    <property type="molecule type" value="Genomic_DNA"/>
</dbReference>
<dbReference type="OrthoDB" id="247722at2157"/>
<sequence length="115" mass="13092">MAPQPDVLQRDTVYSLLADDVREYLLWHLSVVGRATTTELADGIVTWKRRSATDATSTRSITIQLVHNHLPRLDQYDVVSYEPRIGEIETGRNFDDIEPFVDHLEPSIDLEAISD</sequence>
<feature type="domain" description="DUF7344" evidence="1">
    <location>
        <begin position="15"/>
        <end position="88"/>
    </location>
</feature>
<reference evidence="2 3" key="1">
    <citation type="journal article" date="2014" name="PLoS Genet.">
        <title>Phylogenetically driven sequencing of extremely halophilic archaea reveals strategies for static and dynamic osmo-response.</title>
        <authorList>
            <person name="Becker E.A."/>
            <person name="Seitzer P.M."/>
            <person name="Tritt A."/>
            <person name="Larsen D."/>
            <person name="Krusor M."/>
            <person name="Yao A.I."/>
            <person name="Wu D."/>
            <person name="Madern D."/>
            <person name="Eisen J.A."/>
            <person name="Darling A.E."/>
            <person name="Facciotti M.T."/>
        </authorList>
    </citation>
    <scope>NUCLEOTIDE SEQUENCE [LARGE SCALE GENOMIC DNA]</scope>
    <source>
        <strain evidence="2 3">JCM 12255</strain>
    </source>
</reference>
<dbReference type="eggNOG" id="arCOG03828">
    <property type="taxonomic scope" value="Archaea"/>
</dbReference>
<gene>
    <name evidence="2" type="ORF">C493_08536</name>
</gene>
<dbReference type="InterPro" id="IPR055768">
    <property type="entry name" value="DUF7344"/>
</dbReference>
<dbReference type="AlphaFoldDB" id="L9X6Y2"/>
<dbReference type="Proteomes" id="UP000011602">
    <property type="component" value="Unassembled WGS sequence"/>
</dbReference>
<protein>
    <recommendedName>
        <fullName evidence="1">DUF7344 domain-containing protein</fullName>
    </recommendedName>
</protein>
<dbReference type="Pfam" id="PF24035">
    <property type="entry name" value="DUF7344"/>
    <property type="match status" value="1"/>
</dbReference>
<organism evidence="2 3">
    <name type="scientific">Natronolimnohabitans innermongolicus JCM 12255</name>
    <dbReference type="NCBI Taxonomy" id="1227499"/>
    <lineage>
        <taxon>Archaea</taxon>
        <taxon>Methanobacteriati</taxon>
        <taxon>Methanobacteriota</taxon>
        <taxon>Stenosarchaea group</taxon>
        <taxon>Halobacteria</taxon>
        <taxon>Halobacteriales</taxon>
        <taxon>Natrialbaceae</taxon>
        <taxon>Natronolimnohabitans</taxon>
    </lineage>
</organism>
<name>L9X6Y2_9EURY</name>